<sequence length="91" mass="10122">MTVSATVNDLTLFPFTSALKGEAEFAEEVTCEDDGEPHSCEQLLETFSKPWPDLADTRLPNSDLIFCGWLCTEGQDHRRAPSGLRCLFSIL</sequence>
<protein>
    <submittedName>
        <fullName evidence="1">Uncharacterized protein</fullName>
    </submittedName>
</protein>
<dbReference type="AlphaFoldDB" id="A0AAD7R9I8"/>
<evidence type="ECO:0000313" key="2">
    <source>
        <dbReference type="Proteomes" id="UP001221898"/>
    </source>
</evidence>
<comment type="caution">
    <text evidence="1">The sequence shown here is derived from an EMBL/GenBank/DDBJ whole genome shotgun (WGS) entry which is preliminary data.</text>
</comment>
<proteinExistence type="predicted"/>
<name>A0AAD7R9I8_9TELE</name>
<dbReference type="Proteomes" id="UP001221898">
    <property type="component" value="Unassembled WGS sequence"/>
</dbReference>
<accession>A0AAD7R9I8</accession>
<keyword evidence="2" id="KW-1185">Reference proteome</keyword>
<evidence type="ECO:0000313" key="1">
    <source>
        <dbReference type="EMBL" id="KAJ8372338.1"/>
    </source>
</evidence>
<organism evidence="1 2">
    <name type="scientific">Aldrovandia affinis</name>
    <dbReference type="NCBI Taxonomy" id="143900"/>
    <lineage>
        <taxon>Eukaryota</taxon>
        <taxon>Metazoa</taxon>
        <taxon>Chordata</taxon>
        <taxon>Craniata</taxon>
        <taxon>Vertebrata</taxon>
        <taxon>Euteleostomi</taxon>
        <taxon>Actinopterygii</taxon>
        <taxon>Neopterygii</taxon>
        <taxon>Teleostei</taxon>
        <taxon>Notacanthiformes</taxon>
        <taxon>Halosauridae</taxon>
        <taxon>Aldrovandia</taxon>
    </lineage>
</organism>
<gene>
    <name evidence="1" type="ORF">AAFF_G00290270</name>
</gene>
<dbReference type="EMBL" id="JAINUG010000406">
    <property type="protein sequence ID" value="KAJ8372338.1"/>
    <property type="molecule type" value="Genomic_DNA"/>
</dbReference>
<reference evidence="1" key="1">
    <citation type="journal article" date="2023" name="Science">
        <title>Genome structures resolve the early diversification of teleost fishes.</title>
        <authorList>
            <person name="Parey E."/>
            <person name="Louis A."/>
            <person name="Montfort J."/>
            <person name="Bouchez O."/>
            <person name="Roques C."/>
            <person name="Iampietro C."/>
            <person name="Lluch J."/>
            <person name="Castinel A."/>
            <person name="Donnadieu C."/>
            <person name="Desvignes T."/>
            <person name="Floi Bucao C."/>
            <person name="Jouanno E."/>
            <person name="Wen M."/>
            <person name="Mejri S."/>
            <person name="Dirks R."/>
            <person name="Jansen H."/>
            <person name="Henkel C."/>
            <person name="Chen W.J."/>
            <person name="Zahm M."/>
            <person name="Cabau C."/>
            <person name="Klopp C."/>
            <person name="Thompson A.W."/>
            <person name="Robinson-Rechavi M."/>
            <person name="Braasch I."/>
            <person name="Lecointre G."/>
            <person name="Bobe J."/>
            <person name="Postlethwait J.H."/>
            <person name="Berthelot C."/>
            <person name="Roest Crollius H."/>
            <person name="Guiguen Y."/>
        </authorList>
    </citation>
    <scope>NUCLEOTIDE SEQUENCE</scope>
    <source>
        <strain evidence="1">NC1722</strain>
    </source>
</reference>